<gene>
    <name evidence="1" type="ORF">PAXRUDRAFT_158984</name>
</gene>
<proteinExistence type="predicted"/>
<feature type="non-terminal residue" evidence="1">
    <location>
        <position position="1"/>
    </location>
</feature>
<protein>
    <submittedName>
        <fullName evidence="1">Uncharacterized protein</fullName>
    </submittedName>
</protein>
<dbReference type="InParanoid" id="A0A0D0DNR5"/>
<dbReference type="EMBL" id="KN826048">
    <property type="protein sequence ID" value="KIK80315.1"/>
    <property type="molecule type" value="Genomic_DNA"/>
</dbReference>
<reference evidence="1 2" key="1">
    <citation type="submission" date="2014-04" db="EMBL/GenBank/DDBJ databases">
        <authorList>
            <consortium name="DOE Joint Genome Institute"/>
            <person name="Kuo A."/>
            <person name="Kohler A."/>
            <person name="Jargeat P."/>
            <person name="Nagy L.G."/>
            <person name="Floudas D."/>
            <person name="Copeland A."/>
            <person name="Barry K.W."/>
            <person name="Cichocki N."/>
            <person name="Veneault-Fourrey C."/>
            <person name="LaButti K."/>
            <person name="Lindquist E.A."/>
            <person name="Lipzen A."/>
            <person name="Lundell T."/>
            <person name="Morin E."/>
            <person name="Murat C."/>
            <person name="Sun H."/>
            <person name="Tunlid A."/>
            <person name="Henrissat B."/>
            <person name="Grigoriev I.V."/>
            <person name="Hibbett D.S."/>
            <person name="Martin F."/>
            <person name="Nordberg H.P."/>
            <person name="Cantor M.N."/>
            <person name="Hua S.X."/>
        </authorList>
    </citation>
    <scope>NUCLEOTIDE SEQUENCE [LARGE SCALE GENOMIC DNA]</scope>
    <source>
        <strain evidence="1 2">Ve08.2h10</strain>
    </source>
</reference>
<accession>A0A0D0DNR5</accession>
<evidence type="ECO:0000313" key="2">
    <source>
        <dbReference type="Proteomes" id="UP000054538"/>
    </source>
</evidence>
<sequence length="58" mass="6632">FFDMHRTWLVVAGVAPSILHSGRVKGCFPALFYPSVRAQALRIIHSERRNARVWLSLP</sequence>
<keyword evidence="2" id="KW-1185">Reference proteome</keyword>
<dbReference type="AlphaFoldDB" id="A0A0D0DNR5"/>
<organism evidence="1 2">
    <name type="scientific">Paxillus rubicundulus Ve08.2h10</name>
    <dbReference type="NCBI Taxonomy" id="930991"/>
    <lineage>
        <taxon>Eukaryota</taxon>
        <taxon>Fungi</taxon>
        <taxon>Dikarya</taxon>
        <taxon>Basidiomycota</taxon>
        <taxon>Agaricomycotina</taxon>
        <taxon>Agaricomycetes</taxon>
        <taxon>Agaricomycetidae</taxon>
        <taxon>Boletales</taxon>
        <taxon>Paxilineae</taxon>
        <taxon>Paxillaceae</taxon>
        <taxon>Paxillus</taxon>
    </lineage>
</organism>
<dbReference type="HOGENOM" id="CLU_2984586_0_0_1"/>
<dbReference type="Proteomes" id="UP000054538">
    <property type="component" value="Unassembled WGS sequence"/>
</dbReference>
<name>A0A0D0DNR5_9AGAM</name>
<evidence type="ECO:0000313" key="1">
    <source>
        <dbReference type="EMBL" id="KIK80315.1"/>
    </source>
</evidence>
<reference evidence="2" key="2">
    <citation type="submission" date="2015-01" db="EMBL/GenBank/DDBJ databases">
        <title>Evolutionary Origins and Diversification of the Mycorrhizal Mutualists.</title>
        <authorList>
            <consortium name="DOE Joint Genome Institute"/>
            <consortium name="Mycorrhizal Genomics Consortium"/>
            <person name="Kohler A."/>
            <person name="Kuo A."/>
            <person name="Nagy L.G."/>
            <person name="Floudas D."/>
            <person name="Copeland A."/>
            <person name="Barry K.W."/>
            <person name="Cichocki N."/>
            <person name="Veneault-Fourrey C."/>
            <person name="LaButti K."/>
            <person name="Lindquist E.A."/>
            <person name="Lipzen A."/>
            <person name="Lundell T."/>
            <person name="Morin E."/>
            <person name="Murat C."/>
            <person name="Riley R."/>
            <person name="Ohm R."/>
            <person name="Sun H."/>
            <person name="Tunlid A."/>
            <person name="Henrissat B."/>
            <person name="Grigoriev I.V."/>
            <person name="Hibbett D.S."/>
            <person name="Martin F."/>
        </authorList>
    </citation>
    <scope>NUCLEOTIDE SEQUENCE [LARGE SCALE GENOMIC DNA]</scope>
    <source>
        <strain evidence="2">Ve08.2h10</strain>
    </source>
</reference>